<comment type="subcellular location">
    <subcellularLocation>
        <location evidence="1">Cell membrane</location>
        <topology evidence="1">Single-pass membrane protein</topology>
    </subcellularLocation>
    <subcellularLocation>
        <location evidence="2">Membrane</location>
        <topology evidence="2">Single-pass type I membrane protein</topology>
    </subcellularLocation>
</comment>
<reference evidence="25" key="1">
    <citation type="submission" date="2018-10" db="EMBL/GenBank/DDBJ databases">
        <title>Population genomic analysis revealed the cold adaptation of white poplar.</title>
        <authorList>
            <person name="Liu Y.-J."/>
        </authorList>
    </citation>
    <scope>NUCLEOTIDE SEQUENCE [LARGE SCALE GENOMIC DNA]</scope>
    <source>
        <strain evidence="25">PAL-ZL1</strain>
    </source>
</reference>
<gene>
    <name evidence="25" type="ORF">D5086_0000207900</name>
</gene>
<keyword evidence="11 23" id="KW-0732">Signal</keyword>
<evidence type="ECO:0000256" key="23">
    <source>
        <dbReference type="SAM" id="SignalP"/>
    </source>
</evidence>
<comment type="similarity">
    <text evidence="3">Belongs to the protein kinase superfamily. Ser/Thr protein kinase family.</text>
</comment>
<dbReference type="Pfam" id="PF00560">
    <property type="entry name" value="LRR_1"/>
    <property type="match status" value="3"/>
</dbReference>
<keyword evidence="13" id="KW-0547">Nucleotide-binding</keyword>
<evidence type="ECO:0000256" key="17">
    <source>
        <dbReference type="ARBA" id="ARBA00023136"/>
    </source>
</evidence>
<comment type="catalytic activity">
    <reaction evidence="20">
        <text>L-threonyl-[protein] + ATP = O-phospho-L-threonyl-[protein] + ADP + H(+)</text>
        <dbReference type="Rhea" id="RHEA:46608"/>
        <dbReference type="Rhea" id="RHEA-COMP:11060"/>
        <dbReference type="Rhea" id="RHEA-COMP:11605"/>
        <dbReference type="ChEBI" id="CHEBI:15378"/>
        <dbReference type="ChEBI" id="CHEBI:30013"/>
        <dbReference type="ChEBI" id="CHEBI:30616"/>
        <dbReference type="ChEBI" id="CHEBI:61977"/>
        <dbReference type="ChEBI" id="CHEBI:456216"/>
        <dbReference type="EC" id="2.7.11.1"/>
    </reaction>
</comment>
<dbReference type="Pfam" id="PF23598">
    <property type="entry name" value="LRR_14"/>
    <property type="match status" value="1"/>
</dbReference>
<dbReference type="STRING" id="43335.A0A4U5PLL0"/>
<dbReference type="InterPro" id="IPR011009">
    <property type="entry name" value="Kinase-like_dom_sf"/>
</dbReference>
<evidence type="ECO:0000256" key="7">
    <source>
        <dbReference type="ARBA" id="ARBA00022553"/>
    </source>
</evidence>
<keyword evidence="16 22" id="KW-1133">Transmembrane helix</keyword>
<evidence type="ECO:0000256" key="6">
    <source>
        <dbReference type="ARBA" id="ARBA00022527"/>
    </source>
</evidence>
<organism evidence="25">
    <name type="scientific">Populus alba</name>
    <name type="common">White poplar</name>
    <dbReference type="NCBI Taxonomy" id="43335"/>
    <lineage>
        <taxon>Eukaryota</taxon>
        <taxon>Viridiplantae</taxon>
        <taxon>Streptophyta</taxon>
        <taxon>Embryophyta</taxon>
        <taxon>Tracheophyta</taxon>
        <taxon>Spermatophyta</taxon>
        <taxon>Magnoliopsida</taxon>
        <taxon>eudicotyledons</taxon>
        <taxon>Gunneridae</taxon>
        <taxon>Pentapetalae</taxon>
        <taxon>rosids</taxon>
        <taxon>fabids</taxon>
        <taxon>Malpighiales</taxon>
        <taxon>Salicaceae</taxon>
        <taxon>Saliceae</taxon>
        <taxon>Populus</taxon>
    </lineage>
</organism>
<dbReference type="InterPro" id="IPR032675">
    <property type="entry name" value="LRR_dom_sf"/>
</dbReference>
<dbReference type="AlphaFoldDB" id="A0A4U5PLL0"/>
<evidence type="ECO:0000256" key="20">
    <source>
        <dbReference type="ARBA" id="ARBA00047899"/>
    </source>
</evidence>
<dbReference type="PROSITE" id="PS00108">
    <property type="entry name" value="PROTEIN_KINASE_ST"/>
    <property type="match status" value="1"/>
</dbReference>
<evidence type="ECO:0000256" key="16">
    <source>
        <dbReference type="ARBA" id="ARBA00022989"/>
    </source>
</evidence>
<evidence type="ECO:0000256" key="3">
    <source>
        <dbReference type="ARBA" id="ARBA00008684"/>
    </source>
</evidence>
<evidence type="ECO:0000256" key="15">
    <source>
        <dbReference type="ARBA" id="ARBA00022840"/>
    </source>
</evidence>
<keyword evidence="5" id="KW-1003">Cell membrane</keyword>
<evidence type="ECO:0000256" key="18">
    <source>
        <dbReference type="ARBA" id="ARBA00023170"/>
    </source>
</evidence>
<dbReference type="InterPro" id="IPR001611">
    <property type="entry name" value="Leu-rich_rpt"/>
</dbReference>
<dbReference type="EC" id="2.7.11.1" evidence="4"/>
<dbReference type="GO" id="GO:0005524">
    <property type="term" value="F:ATP binding"/>
    <property type="evidence" value="ECO:0007669"/>
    <property type="project" value="UniProtKB-KW"/>
</dbReference>
<evidence type="ECO:0000256" key="19">
    <source>
        <dbReference type="ARBA" id="ARBA00023180"/>
    </source>
</evidence>
<comment type="catalytic activity">
    <reaction evidence="21">
        <text>L-seryl-[protein] + ATP = O-phospho-L-seryl-[protein] + ADP + H(+)</text>
        <dbReference type="Rhea" id="RHEA:17989"/>
        <dbReference type="Rhea" id="RHEA-COMP:9863"/>
        <dbReference type="Rhea" id="RHEA-COMP:11604"/>
        <dbReference type="ChEBI" id="CHEBI:15378"/>
        <dbReference type="ChEBI" id="CHEBI:29999"/>
        <dbReference type="ChEBI" id="CHEBI:30616"/>
        <dbReference type="ChEBI" id="CHEBI:83421"/>
        <dbReference type="ChEBI" id="CHEBI:456216"/>
        <dbReference type="EC" id="2.7.11.1"/>
    </reaction>
</comment>
<evidence type="ECO:0000256" key="9">
    <source>
        <dbReference type="ARBA" id="ARBA00022679"/>
    </source>
</evidence>
<protein>
    <recommendedName>
        <fullName evidence="4">non-specific serine/threonine protein kinase</fullName>
        <ecNumber evidence="4">2.7.11.1</ecNumber>
    </recommendedName>
</protein>
<keyword evidence="12" id="KW-0677">Repeat</keyword>
<evidence type="ECO:0000256" key="11">
    <source>
        <dbReference type="ARBA" id="ARBA00022729"/>
    </source>
</evidence>
<accession>A0A4U5PLL0</accession>
<sequence length="918" mass="102207">MGRVWITVLVSMLLMSLSKKCISIPASNFTDQSALLAFKDHITFDPQNMLAHNWSSKTSFCNWMGVSCSVRRQRVTALDLSSMGLLGTIPPQLGNLSFLQYLILYNNSFHGDLPSEIGNLHRLQQMDIGSNKLSLVIPESFGSLQRLEELRFDGNNLTGTIPSTIFNISSLKVLDLMFNGLFGSLPKNMCDHLPRLEMLFLSTNQLSGQIPSDLFKCRELQSLWLPYNNFTGVIPEELGFLPMLEILNLGVNMLSGDLPRSIFNMTSLRSIQLCCNNLSGSIPQENSIDLPNLEELHLNVNGITGSMPRFLGNMSRLEILDLSYNKMTGNVLQEFGNLRALQVLSLQSNSFTNHPSSQTLNFITSLTNCRQLKELHIGDNPLDGMLPNSVGNLSSFLTNFYAYASKLQGNIPGEIGNLSNLIVLSLEENSLMGPIPTTVGGLRKIQVLYLFKNNLNGSIPPDICLARRLAIITLNNNVLSGEIPSCIGNLTSLRELYLHFNILSSTIPMALWSLKDLLILNLHSNFLYGSLPSQVGEMEAAIRIRLSSNQLSGNIPSTIGSIQNLIRFSLSKNSFQGSIPEAFGGLVSLELLDLSQNNLSGEIPKSLEALKYLEFFNASFNGLQGEIPRGGPFANFTASSFIMNKGLCGPSRLQVPPCSIESRKDSKTKSRLLRFSLPTVASILLVVAFIFLVMGCRRRYRKDPIPEALPVTAIQRRISYLELRRATNEFQESNLLALEYLHHGYPSPVVHCDLKPSNVLLDEDMVAHVCDFGIAKLLGENESFAQTRTLATIGYMAPEYGLDGLVSTKIDVYSFGIMLMEMLTRKRPTDEMFEGEMSLKRWIKESLPDSVIDIVDSNMLNRGDGYSLKKEHCVTSIMELALQCVNESPEERMAMVEILARLKNIKAEFLRDSERRRP</sequence>
<dbReference type="EMBL" id="RCHU01000702">
    <property type="protein sequence ID" value="TKR97992.1"/>
    <property type="molecule type" value="Genomic_DNA"/>
</dbReference>
<evidence type="ECO:0000256" key="5">
    <source>
        <dbReference type="ARBA" id="ARBA00022475"/>
    </source>
</evidence>
<feature type="domain" description="Protein kinase" evidence="24">
    <location>
        <begin position="568"/>
        <end position="910"/>
    </location>
</feature>
<evidence type="ECO:0000313" key="25">
    <source>
        <dbReference type="EMBL" id="TKR97992.1"/>
    </source>
</evidence>
<dbReference type="SUPFAM" id="SSF52047">
    <property type="entry name" value="RNI-like"/>
    <property type="match status" value="1"/>
</dbReference>
<evidence type="ECO:0000259" key="24">
    <source>
        <dbReference type="PROSITE" id="PS50011"/>
    </source>
</evidence>
<dbReference type="PROSITE" id="PS50011">
    <property type="entry name" value="PROTEIN_KINASE_DOM"/>
    <property type="match status" value="1"/>
</dbReference>
<evidence type="ECO:0000256" key="4">
    <source>
        <dbReference type="ARBA" id="ARBA00012513"/>
    </source>
</evidence>
<evidence type="ECO:0000256" key="13">
    <source>
        <dbReference type="ARBA" id="ARBA00022741"/>
    </source>
</evidence>
<dbReference type="FunFam" id="3.80.10.10:FF:000101">
    <property type="entry name" value="LRR receptor-like serine/threonine-protein kinase ERECTA"/>
    <property type="match status" value="1"/>
</dbReference>
<dbReference type="InterPro" id="IPR055414">
    <property type="entry name" value="LRR_R13L4/SHOC2-like"/>
</dbReference>
<dbReference type="SUPFAM" id="SSF56112">
    <property type="entry name" value="Protein kinase-like (PK-like)"/>
    <property type="match status" value="1"/>
</dbReference>
<evidence type="ECO:0000256" key="22">
    <source>
        <dbReference type="SAM" id="Phobius"/>
    </source>
</evidence>
<feature type="transmembrane region" description="Helical" evidence="22">
    <location>
        <begin position="672"/>
        <end position="694"/>
    </location>
</feature>
<dbReference type="Gene3D" id="3.80.10.10">
    <property type="entry name" value="Ribonuclease Inhibitor"/>
    <property type="match status" value="4"/>
</dbReference>
<feature type="chain" id="PRO_5020911473" description="non-specific serine/threonine protein kinase" evidence="23">
    <location>
        <begin position="24"/>
        <end position="918"/>
    </location>
</feature>
<dbReference type="Pfam" id="PF13855">
    <property type="entry name" value="LRR_8"/>
    <property type="match status" value="2"/>
</dbReference>
<evidence type="ECO:0000256" key="1">
    <source>
        <dbReference type="ARBA" id="ARBA00004162"/>
    </source>
</evidence>
<keyword evidence="6" id="KW-0723">Serine/threonine-protein kinase</keyword>
<dbReference type="PROSITE" id="PS51450">
    <property type="entry name" value="LRR"/>
    <property type="match status" value="1"/>
</dbReference>
<proteinExistence type="inferred from homology"/>
<evidence type="ECO:0000256" key="10">
    <source>
        <dbReference type="ARBA" id="ARBA00022692"/>
    </source>
</evidence>
<keyword evidence="17 22" id="KW-0472">Membrane</keyword>
<keyword evidence="19" id="KW-0325">Glycoprotein</keyword>
<dbReference type="PANTHER" id="PTHR27008">
    <property type="entry name" value="OS04G0122200 PROTEIN"/>
    <property type="match status" value="1"/>
</dbReference>
<keyword evidence="18" id="KW-0675">Receptor</keyword>
<dbReference type="InterPro" id="IPR000719">
    <property type="entry name" value="Prot_kinase_dom"/>
</dbReference>
<dbReference type="GO" id="GO:0004674">
    <property type="term" value="F:protein serine/threonine kinase activity"/>
    <property type="evidence" value="ECO:0007669"/>
    <property type="project" value="UniProtKB-KW"/>
</dbReference>
<keyword evidence="10 22" id="KW-0812">Transmembrane</keyword>
<name>A0A4U5PLL0_POPAL</name>
<keyword evidence="9" id="KW-0808">Transferase</keyword>
<dbReference type="GO" id="GO:0005886">
    <property type="term" value="C:plasma membrane"/>
    <property type="evidence" value="ECO:0007669"/>
    <property type="project" value="UniProtKB-SubCell"/>
</dbReference>
<evidence type="ECO:0000256" key="14">
    <source>
        <dbReference type="ARBA" id="ARBA00022777"/>
    </source>
</evidence>
<dbReference type="InterPro" id="IPR051809">
    <property type="entry name" value="Plant_receptor-like_S/T_kinase"/>
</dbReference>
<dbReference type="FunFam" id="3.80.10.10:FF:000041">
    <property type="entry name" value="LRR receptor-like serine/threonine-protein kinase ERECTA"/>
    <property type="match status" value="1"/>
</dbReference>
<dbReference type="SMART" id="SM00220">
    <property type="entry name" value="S_TKc"/>
    <property type="match status" value="1"/>
</dbReference>
<evidence type="ECO:0000256" key="8">
    <source>
        <dbReference type="ARBA" id="ARBA00022614"/>
    </source>
</evidence>
<keyword evidence="7" id="KW-0597">Phosphoprotein</keyword>
<dbReference type="InterPro" id="IPR013210">
    <property type="entry name" value="LRR_N_plant-typ"/>
</dbReference>
<dbReference type="FunFam" id="1.10.510.10:FF:000358">
    <property type="entry name" value="Putative leucine-rich repeat receptor-like serine/threonine-protein kinase"/>
    <property type="match status" value="1"/>
</dbReference>
<feature type="signal peptide" evidence="23">
    <location>
        <begin position="1"/>
        <end position="23"/>
    </location>
</feature>
<comment type="caution">
    <text evidence="25">The sequence shown here is derived from an EMBL/GenBank/DDBJ whole genome shotgun (WGS) entry which is preliminary data.</text>
</comment>
<evidence type="ECO:0000256" key="21">
    <source>
        <dbReference type="ARBA" id="ARBA00048679"/>
    </source>
</evidence>
<dbReference type="SMART" id="SM00369">
    <property type="entry name" value="LRR_TYP"/>
    <property type="match status" value="11"/>
</dbReference>
<dbReference type="SUPFAM" id="SSF52058">
    <property type="entry name" value="L domain-like"/>
    <property type="match status" value="1"/>
</dbReference>
<dbReference type="FunFam" id="3.80.10.10:FF:000317">
    <property type="entry name" value="Inactive leucine-rich repeat receptor-like protein kinase"/>
    <property type="match status" value="1"/>
</dbReference>
<dbReference type="PRINTS" id="PR00019">
    <property type="entry name" value="LEURICHRPT"/>
</dbReference>
<keyword evidence="14" id="KW-0418">Kinase</keyword>
<keyword evidence="8" id="KW-0433">Leucine-rich repeat</keyword>
<dbReference type="Gene3D" id="1.10.510.10">
    <property type="entry name" value="Transferase(Phosphotransferase) domain 1"/>
    <property type="match status" value="1"/>
</dbReference>
<dbReference type="Pfam" id="PF00069">
    <property type="entry name" value="Pkinase"/>
    <property type="match status" value="1"/>
</dbReference>
<dbReference type="Pfam" id="PF08263">
    <property type="entry name" value="LRRNT_2"/>
    <property type="match status" value="1"/>
</dbReference>
<evidence type="ECO:0000256" key="2">
    <source>
        <dbReference type="ARBA" id="ARBA00004479"/>
    </source>
</evidence>
<keyword evidence="15" id="KW-0067">ATP-binding</keyword>
<evidence type="ECO:0000256" key="12">
    <source>
        <dbReference type="ARBA" id="ARBA00022737"/>
    </source>
</evidence>
<dbReference type="InterPro" id="IPR008271">
    <property type="entry name" value="Ser/Thr_kinase_AS"/>
</dbReference>
<dbReference type="PANTHER" id="PTHR27008:SF398">
    <property type="entry name" value="PROTEIN KINASE DOMAIN-CONTAINING PROTEIN"/>
    <property type="match status" value="1"/>
</dbReference>
<dbReference type="InterPro" id="IPR003591">
    <property type="entry name" value="Leu-rich_rpt_typical-subtyp"/>
</dbReference>